<dbReference type="InterPro" id="IPR036695">
    <property type="entry name" value="Arg-tRNA-synth_N_sf"/>
</dbReference>
<feature type="short sequence motif" description="'HIGH' region" evidence="9">
    <location>
        <begin position="124"/>
        <end position="134"/>
    </location>
</feature>
<keyword evidence="3 9" id="KW-0436">Ligase</keyword>
<evidence type="ECO:0000256" key="2">
    <source>
        <dbReference type="ARBA" id="ARBA00022490"/>
    </source>
</evidence>
<feature type="domain" description="DALR anticodon binding" evidence="11">
    <location>
        <begin position="535"/>
        <end position="652"/>
    </location>
</feature>
<keyword evidence="14" id="KW-1185">Reference proteome</keyword>
<keyword evidence="7 9" id="KW-0030">Aminoacyl-tRNA synthetase</keyword>
<dbReference type="SUPFAM" id="SSF47323">
    <property type="entry name" value="Anticodon-binding domain of a subclass of class I aminoacyl-tRNA synthetases"/>
    <property type="match status" value="1"/>
</dbReference>
<reference evidence="14" key="1">
    <citation type="submission" date="2017-01" db="EMBL/GenBank/DDBJ databases">
        <authorList>
            <person name="Varghese N."/>
            <person name="Submissions S."/>
        </authorList>
    </citation>
    <scope>NUCLEOTIDE SEQUENCE [LARGE SCALE GENOMIC DNA]</scope>
    <source>
        <strain evidence="14">DSM 21054</strain>
    </source>
</reference>
<dbReference type="PANTHER" id="PTHR11956">
    <property type="entry name" value="ARGINYL-TRNA SYNTHETASE"/>
    <property type="match status" value="1"/>
</dbReference>
<keyword evidence="6 9" id="KW-0648">Protein biosynthesis</keyword>
<keyword evidence="4 9" id="KW-0547">Nucleotide-binding</keyword>
<accession>A0A173MKA2</accession>
<dbReference type="EMBL" id="FTOR01000003">
    <property type="protein sequence ID" value="SIT08869.1"/>
    <property type="molecule type" value="Genomic_DNA"/>
</dbReference>
<dbReference type="EC" id="6.1.1.19" evidence="9"/>
<dbReference type="Pfam" id="PF00750">
    <property type="entry name" value="tRNA-synt_1d"/>
    <property type="match status" value="2"/>
</dbReference>
<evidence type="ECO:0000256" key="9">
    <source>
        <dbReference type="HAMAP-Rule" id="MF_00123"/>
    </source>
</evidence>
<dbReference type="SUPFAM" id="SSF52374">
    <property type="entry name" value="Nucleotidylyl transferase"/>
    <property type="match status" value="1"/>
</dbReference>
<dbReference type="InterPro" id="IPR009080">
    <property type="entry name" value="tRNAsynth_Ia_anticodon-bd"/>
</dbReference>
<evidence type="ECO:0000259" key="12">
    <source>
        <dbReference type="SMART" id="SM01016"/>
    </source>
</evidence>
<comment type="similarity">
    <text evidence="1 9 10">Belongs to the class-I aminoacyl-tRNA synthetase family.</text>
</comment>
<dbReference type="SMART" id="SM01016">
    <property type="entry name" value="Arg_tRNA_synt_N"/>
    <property type="match status" value="1"/>
</dbReference>
<evidence type="ECO:0000256" key="8">
    <source>
        <dbReference type="ARBA" id="ARBA00049339"/>
    </source>
</evidence>
<evidence type="ECO:0000256" key="4">
    <source>
        <dbReference type="ARBA" id="ARBA00022741"/>
    </source>
</evidence>
<dbReference type="InterPro" id="IPR035684">
    <property type="entry name" value="ArgRS_core"/>
</dbReference>
<comment type="subcellular location">
    <subcellularLocation>
        <location evidence="9">Cytoplasm</location>
    </subcellularLocation>
</comment>
<dbReference type="InterPro" id="IPR001412">
    <property type="entry name" value="aa-tRNA-synth_I_CS"/>
</dbReference>
<dbReference type="HAMAP" id="MF_00123">
    <property type="entry name" value="Arg_tRNA_synth"/>
    <property type="match status" value="1"/>
</dbReference>
<dbReference type="STRING" id="477680.SAMN05421788_103411"/>
<dbReference type="Gene3D" id="1.10.730.10">
    <property type="entry name" value="Isoleucyl-tRNA Synthetase, Domain 1"/>
    <property type="match status" value="1"/>
</dbReference>
<gene>
    <name evidence="9" type="primary">argS</name>
    <name evidence="13" type="ORF">SAMN05421788_103411</name>
</gene>
<dbReference type="PROSITE" id="PS00178">
    <property type="entry name" value="AA_TRNA_LIGASE_I"/>
    <property type="match status" value="1"/>
</dbReference>
<dbReference type="PANTHER" id="PTHR11956:SF5">
    <property type="entry name" value="ARGININE--TRNA LIGASE, CYTOPLASMIC"/>
    <property type="match status" value="1"/>
</dbReference>
<dbReference type="Gene3D" id="3.40.50.620">
    <property type="entry name" value="HUPs"/>
    <property type="match status" value="1"/>
</dbReference>
<dbReference type="Pfam" id="PF05746">
    <property type="entry name" value="DALR_1"/>
    <property type="match status" value="1"/>
</dbReference>
<evidence type="ECO:0000256" key="7">
    <source>
        <dbReference type="ARBA" id="ARBA00023146"/>
    </source>
</evidence>
<dbReference type="GO" id="GO:0005737">
    <property type="term" value="C:cytoplasm"/>
    <property type="evidence" value="ECO:0007669"/>
    <property type="project" value="UniProtKB-SubCell"/>
</dbReference>
<evidence type="ECO:0000256" key="5">
    <source>
        <dbReference type="ARBA" id="ARBA00022840"/>
    </source>
</evidence>
<dbReference type="GO" id="GO:0005524">
    <property type="term" value="F:ATP binding"/>
    <property type="evidence" value="ECO:0007669"/>
    <property type="project" value="UniProtKB-UniRule"/>
</dbReference>
<proteinExistence type="inferred from homology"/>
<name>A0A173MKA2_9BACT</name>
<dbReference type="PRINTS" id="PR01038">
    <property type="entry name" value="TRNASYNTHARG"/>
</dbReference>
<dbReference type="Proteomes" id="UP000186917">
    <property type="component" value="Unassembled WGS sequence"/>
</dbReference>
<dbReference type="GO" id="GO:0006420">
    <property type="term" value="P:arginyl-tRNA aminoacylation"/>
    <property type="evidence" value="ECO:0007669"/>
    <property type="project" value="UniProtKB-UniRule"/>
</dbReference>
<protein>
    <recommendedName>
        <fullName evidence="9">Arginine--tRNA ligase</fullName>
        <ecNumber evidence="9">6.1.1.19</ecNumber>
    </recommendedName>
    <alternativeName>
        <fullName evidence="9">Arginyl-tRNA synthetase</fullName>
        <shortName evidence="9">ArgRS</shortName>
    </alternativeName>
</protein>
<evidence type="ECO:0000256" key="1">
    <source>
        <dbReference type="ARBA" id="ARBA00005594"/>
    </source>
</evidence>
<keyword evidence="5 9" id="KW-0067">ATP-binding</keyword>
<dbReference type="InterPro" id="IPR008909">
    <property type="entry name" value="DALR_anticod-bd"/>
</dbReference>
<dbReference type="KEGG" id="fln:FLA_4105"/>
<dbReference type="SMART" id="SM00836">
    <property type="entry name" value="DALR_1"/>
    <property type="match status" value="1"/>
</dbReference>
<dbReference type="InterPro" id="IPR014729">
    <property type="entry name" value="Rossmann-like_a/b/a_fold"/>
</dbReference>
<dbReference type="RefSeq" id="WP_076379228.1">
    <property type="nucleotide sequence ID" value="NZ_AP017422.1"/>
</dbReference>
<feature type="domain" description="Arginyl tRNA synthetase N-terminal" evidence="12">
    <location>
        <begin position="5"/>
        <end position="89"/>
    </location>
</feature>
<dbReference type="SUPFAM" id="SSF55190">
    <property type="entry name" value="Arginyl-tRNA synthetase (ArgRS), N-terminal 'additional' domain"/>
    <property type="match status" value="1"/>
</dbReference>
<dbReference type="Gene3D" id="3.30.1360.70">
    <property type="entry name" value="Arginyl tRNA synthetase N-terminal domain"/>
    <property type="match status" value="1"/>
</dbReference>
<dbReference type="Pfam" id="PF03485">
    <property type="entry name" value="Arg_tRNA_synt_N"/>
    <property type="match status" value="1"/>
</dbReference>
<evidence type="ECO:0000313" key="13">
    <source>
        <dbReference type="EMBL" id="SIT08869.1"/>
    </source>
</evidence>
<dbReference type="OrthoDB" id="9805987at2"/>
<dbReference type="InterPro" id="IPR001278">
    <property type="entry name" value="Arg-tRNA-ligase"/>
</dbReference>
<evidence type="ECO:0000259" key="11">
    <source>
        <dbReference type="SMART" id="SM00836"/>
    </source>
</evidence>
<evidence type="ECO:0000256" key="3">
    <source>
        <dbReference type="ARBA" id="ARBA00022598"/>
    </source>
</evidence>
<keyword evidence="2 9" id="KW-0963">Cytoplasm</keyword>
<dbReference type="GO" id="GO:0004814">
    <property type="term" value="F:arginine-tRNA ligase activity"/>
    <property type="evidence" value="ECO:0007669"/>
    <property type="project" value="UniProtKB-UniRule"/>
</dbReference>
<evidence type="ECO:0000313" key="14">
    <source>
        <dbReference type="Proteomes" id="UP000186917"/>
    </source>
</evidence>
<sequence length="652" mass="72384">MSIVAQIKQVAAAALKELYQQDIAEQDITINATKPEFTGDYTIVLFGFVKQLRKSPDELGEQLGALLVKNHPDLFSSFNVIKGFLNLEVSTPWWVNFLEQQYKNPAYGTQPANGSKVMVEYSSPNTNKPLHLGHLRNNFLGWSIAAILEANGHEVVKTCVVNDRGIHICKSMIAWQLFANGATPESTGKKGDHFVGDYYVKFSNELKVQSKVLTDAIAQGDVSAFTSEEQAKIATHQAKVAQLTGILENLPADQVAKKAPSLKDKIATEQEEIKDIAENATPIMKATKQMLLDWENGVPEVIALWKTMNSWVYDGFNTTYQRIGSDFQKTYYESNTYLLGKDLVEEGLAKGVFFQKEDSSVWIDLTADGLDEKLVRRKDGTSVYITQDIGLAELKQKEYGAEQSIYVVGDEQNYHFKVLKLICQKLGLPSADGIYHLSYGMVELPSGKMKSREGTVVDADDLVKEMTSTAYDTTKEKLTEIGSIQNYSEEELTTLCDTIGIGALKFFLLRVDPKKKMIFNPEESIDAHGFTGPFIQYAYVRIKSIIRKFGEAAGNSSIATELTPLEKALIIQLELYPGVIAEAAAEHDPSKIAVFAFNLAQAFGTFYNDKGHSIGNAENEEKKELRLKLAQLTAQTLSKAMGLLGIQVPERM</sequence>
<evidence type="ECO:0000256" key="10">
    <source>
        <dbReference type="RuleBase" id="RU363038"/>
    </source>
</evidence>
<comment type="subunit">
    <text evidence="9">Monomer.</text>
</comment>
<comment type="catalytic activity">
    <reaction evidence="8 9">
        <text>tRNA(Arg) + L-arginine + ATP = L-arginyl-tRNA(Arg) + AMP + diphosphate</text>
        <dbReference type="Rhea" id="RHEA:20301"/>
        <dbReference type="Rhea" id="RHEA-COMP:9658"/>
        <dbReference type="Rhea" id="RHEA-COMP:9673"/>
        <dbReference type="ChEBI" id="CHEBI:30616"/>
        <dbReference type="ChEBI" id="CHEBI:32682"/>
        <dbReference type="ChEBI" id="CHEBI:33019"/>
        <dbReference type="ChEBI" id="CHEBI:78442"/>
        <dbReference type="ChEBI" id="CHEBI:78513"/>
        <dbReference type="ChEBI" id="CHEBI:456215"/>
        <dbReference type="EC" id="6.1.1.19"/>
    </reaction>
</comment>
<evidence type="ECO:0000256" key="6">
    <source>
        <dbReference type="ARBA" id="ARBA00022917"/>
    </source>
</evidence>
<organism evidence="13 14">
    <name type="scientific">Filimonas lacunae</name>
    <dbReference type="NCBI Taxonomy" id="477680"/>
    <lineage>
        <taxon>Bacteria</taxon>
        <taxon>Pseudomonadati</taxon>
        <taxon>Bacteroidota</taxon>
        <taxon>Chitinophagia</taxon>
        <taxon>Chitinophagales</taxon>
        <taxon>Chitinophagaceae</taxon>
        <taxon>Filimonas</taxon>
    </lineage>
</organism>
<dbReference type="InterPro" id="IPR005148">
    <property type="entry name" value="Arg-tRNA-synth_N"/>
</dbReference>
<dbReference type="AlphaFoldDB" id="A0A173MKA2"/>